<dbReference type="Pfam" id="PF17919">
    <property type="entry name" value="RT_RNaseH_2"/>
    <property type="match status" value="1"/>
</dbReference>
<dbReference type="InterPro" id="IPR041577">
    <property type="entry name" value="RT_RNaseH_2"/>
</dbReference>
<evidence type="ECO:0000313" key="2">
    <source>
        <dbReference type="EMBL" id="CAB4009659.1"/>
    </source>
</evidence>
<dbReference type="InterPro" id="IPR043128">
    <property type="entry name" value="Rev_trsase/Diguanyl_cyclase"/>
</dbReference>
<dbReference type="PANTHER" id="PTHR34072">
    <property type="entry name" value="ENZYMATIC POLYPROTEIN-RELATED"/>
    <property type="match status" value="1"/>
</dbReference>
<feature type="domain" description="Reverse transcriptase/retrotransposon-derived protein RNase H-like" evidence="1">
    <location>
        <begin position="54"/>
        <end position="106"/>
    </location>
</feature>
<sequence>MLLTVDKVKALIEAPAATSIAQVHSFLGMANSSAHFTQLYSETTAPLQRFELMNERQTAFETLKKAMASPAVMSYYDPTRPARLIADSFKYDLASILTRLDTETGDHKVVDTR</sequence>
<dbReference type="SUPFAM" id="SSF56672">
    <property type="entry name" value="DNA/RNA polymerases"/>
    <property type="match status" value="1"/>
</dbReference>
<reference evidence="2" key="1">
    <citation type="submission" date="2020-04" db="EMBL/GenBank/DDBJ databases">
        <authorList>
            <person name="Alioto T."/>
            <person name="Alioto T."/>
            <person name="Gomez Garrido J."/>
        </authorList>
    </citation>
    <scope>NUCLEOTIDE SEQUENCE</scope>
    <source>
        <strain evidence="2">A484AB</strain>
    </source>
</reference>
<dbReference type="InterPro" id="IPR043502">
    <property type="entry name" value="DNA/RNA_pol_sf"/>
</dbReference>
<proteinExistence type="predicted"/>
<accession>A0A6S7HYJ8</accession>
<organism evidence="2 3">
    <name type="scientific">Paramuricea clavata</name>
    <name type="common">Red gorgonian</name>
    <name type="synonym">Violescent sea-whip</name>
    <dbReference type="NCBI Taxonomy" id="317549"/>
    <lineage>
        <taxon>Eukaryota</taxon>
        <taxon>Metazoa</taxon>
        <taxon>Cnidaria</taxon>
        <taxon>Anthozoa</taxon>
        <taxon>Octocorallia</taxon>
        <taxon>Malacalcyonacea</taxon>
        <taxon>Plexauridae</taxon>
        <taxon>Paramuricea</taxon>
    </lineage>
</organism>
<evidence type="ECO:0000313" key="3">
    <source>
        <dbReference type="Proteomes" id="UP001152795"/>
    </source>
</evidence>
<dbReference type="Proteomes" id="UP001152795">
    <property type="component" value="Unassembled WGS sequence"/>
</dbReference>
<protein>
    <recommendedName>
        <fullName evidence="1">Reverse transcriptase/retrotransposon-derived protein RNase H-like domain-containing protein</fullName>
    </recommendedName>
</protein>
<keyword evidence="3" id="KW-1185">Reference proteome</keyword>
<gene>
    <name evidence="2" type="ORF">PACLA_8A053519</name>
</gene>
<dbReference type="Gene3D" id="3.30.70.270">
    <property type="match status" value="1"/>
</dbReference>
<comment type="caution">
    <text evidence="2">The sequence shown here is derived from an EMBL/GenBank/DDBJ whole genome shotgun (WGS) entry which is preliminary data.</text>
</comment>
<dbReference type="AlphaFoldDB" id="A0A6S7HYJ8"/>
<evidence type="ECO:0000259" key="1">
    <source>
        <dbReference type="Pfam" id="PF17919"/>
    </source>
</evidence>
<dbReference type="EMBL" id="CACRXK020006529">
    <property type="protein sequence ID" value="CAB4009659.1"/>
    <property type="molecule type" value="Genomic_DNA"/>
</dbReference>
<name>A0A6S7HYJ8_PARCT</name>